<comment type="caution">
    <text evidence="2">The sequence shown here is derived from an EMBL/GenBank/DDBJ whole genome shotgun (WGS) entry which is preliminary data.</text>
</comment>
<dbReference type="RefSeq" id="WP_307259505.1">
    <property type="nucleotide sequence ID" value="NZ_JAUSVL010000001.1"/>
</dbReference>
<accession>A0AAE4ALF3</accession>
<evidence type="ECO:0000313" key="2">
    <source>
        <dbReference type="EMBL" id="MDQ0288219.1"/>
    </source>
</evidence>
<organism evidence="2 3">
    <name type="scientific">Oligosphaera ethanolica</name>
    <dbReference type="NCBI Taxonomy" id="760260"/>
    <lineage>
        <taxon>Bacteria</taxon>
        <taxon>Pseudomonadati</taxon>
        <taxon>Lentisphaerota</taxon>
        <taxon>Oligosphaeria</taxon>
        <taxon>Oligosphaerales</taxon>
        <taxon>Oligosphaeraceae</taxon>
        <taxon>Oligosphaera</taxon>
    </lineage>
</organism>
<dbReference type="InterPro" id="IPR007421">
    <property type="entry name" value="Schlafen_AlbA_2_dom"/>
</dbReference>
<name>A0AAE4ALF3_9BACT</name>
<protein>
    <recommendedName>
        <fullName evidence="1">Schlafen AlbA-2 domain-containing protein</fullName>
    </recommendedName>
</protein>
<feature type="domain" description="Schlafen AlbA-2" evidence="1">
    <location>
        <begin position="19"/>
        <end position="148"/>
    </location>
</feature>
<dbReference type="InterPro" id="IPR038461">
    <property type="entry name" value="Schlafen_AlbA_2_dom_sf"/>
</dbReference>
<dbReference type="Gene3D" id="3.30.950.30">
    <property type="entry name" value="Schlafen, AAA domain"/>
    <property type="match status" value="1"/>
</dbReference>
<dbReference type="EMBL" id="JAUSVL010000001">
    <property type="protein sequence ID" value="MDQ0288219.1"/>
    <property type="molecule type" value="Genomic_DNA"/>
</dbReference>
<dbReference type="Proteomes" id="UP001238163">
    <property type="component" value="Unassembled WGS sequence"/>
</dbReference>
<evidence type="ECO:0000259" key="1">
    <source>
        <dbReference type="Pfam" id="PF04326"/>
    </source>
</evidence>
<keyword evidence="3" id="KW-1185">Reference proteome</keyword>
<evidence type="ECO:0000313" key="3">
    <source>
        <dbReference type="Proteomes" id="UP001238163"/>
    </source>
</evidence>
<dbReference type="Pfam" id="PF04326">
    <property type="entry name" value="SLFN_AlbA_2"/>
    <property type="match status" value="1"/>
</dbReference>
<reference evidence="2" key="1">
    <citation type="submission" date="2023-07" db="EMBL/GenBank/DDBJ databases">
        <title>Genomic Encyclopedia of Type Strains, Phase IV (KMG-IV): sequencing the most valuable type-strain genomes for metagenomic binning, comparative biology and taxonomic classification.</title>
        <authorList>
            <person name="Goeker M."/>
        </authorList>
    </citation>
    <scope>NUCLEOTIDE SEQUENCE</scope>
    <source>
        <strain evidence="2">DSM 24202</strain>
    </source>
</reference>
<gene>
    <name evidence="2" type="ORF">J3R75_000326</name>
</gene>
<dbReference type="AlphaFoldDB" id="A0AAE4ALF3"/>
<proteinExistence type="predicted"/>
<sequence>MKVSHTHDDWREIIYCGLENQQIDFKGPQDWNGIGRVGRAKFARHAMALANTIGGYVVVGVGEDSSGNPTVYSGLDEKQASSFDPSNVGQTINRYADPAVEFDLVRPELDGKRYVVLVVYPFKDIPHVCGDACDDELQRGVFYVRTPDARSRAAYRASELQGLIQRALRNQRQLLGRMLRGILYEDRQAVEPNDDDVFASLVSRSRAQATQRLGVAAMRNQPLFEAIIYPRRALAARSLTDVRRALESLDRPRLQDFPRNGRQQPATIYAANESLRGHQLRADGSPASYWEVYQAGMLYCAVPLEQRDGGILADDILRLTLVTIVLAGQFYSSLNYAEEILNLVFRLGNTNEACMTGIVNGSINGEHRCYIPDVDVQKERSAGDLEAGAAVDVTAKVFQELCERFNVTMDKADITRLKKHLDQFLRHGLLPSSE</sequence>